<dbReference type="EMBL" id="BRZC01000003">
    <property type="protein sequence ID" value="GLC83992.1"/>
    <property type="molecule type" value="Genomic_DNA"/>
</dbReference>
<sequence length="150" mass="15829">MAEAPTTREVQLSVPTADTTVAEWLDLQYSASESIRRLIRESVAREGFTDVANRPVRPPANPVYVAESFPADVEAPAEEPAAPKATARKAAPKATKSPASEASAPEGAAPKPAARKTETHDDAEPATQARRPARSDDTDATATIDDLLGL</sequence>
<evidence type="ECO:0000256" key="1">
    <source>
        <dbReference type="SAM" id="MobiDB-lite"/>
    </source>
</evidence>
<dbReference type="RefSeq" id="WP_285631061.1">
    <property type="nucleotide sequence ID" value="NZ_BAAAUK010000003.1"/>
</dbReference>
<proteinExistence type="predicted"/>
<dbReference type="Proteomes" id="UP001165068">
    <property type="component" value="Unassembled WGS sequence"/>
</dbReference>
<accession>A0ABQ5NE11</accession>
<evidence type="ECO:0000313" key="2">
    <source>
        <dbReference type="EMBL" id="GLC83992.1"/>
    </source>
</evidence>
<evidence type="ECO:0000313" key="3">
    <source>
        <dbReference type="Proteomes" id="UP001165068"/>
    </source>
</evidence>
<organism evidence="2 3">
    <name type="scientific">Microbacterium arabinogalactanolyticum</name>
    <dbReference type="NCBI Taxonomy" id="69365"/>
    <lineage>
        <taxon>Bacteria</taxon>
        <taxon>Bacillati</taxon>
        <taxon>Actinomycetota</taxon>
        <taxon>Actinomycetes</taxon>
        <taxon>Micrococcales</taxon>
        <taxon>Microbacteriaceae</taxon>
        <taxon>Microbacterium</taxon>
    </lineage>
</organism>
<gene>
    <name evidence="2" type="ORF">MIAR_05800</name>
</gene>
<feature type="region of interest" description="Disordered" evidence="1">
    <location>
        <begin position="74"/>
        <end position="150"/>
    </location>
</feature>
<keyword evidence="3" id="KW-1185">Reference proteome</keyword>
<feature type="compositionally biased region" description="Low complexity" evidence="1">
    <location>
        <begin position="92"/>
        <end position="112"/>
    </location>
</feature>
<reference evidence="2" key="1">
    <citation type="submission" date="2022-08" db="EMBL/GenBank/DDBJ databases">
        <title>Draft genome sequence of Microbacterium arabinogalactanolyticum JCM 9171.</title>
        <authorList>
            <person name="Fujita K."/>
            <person name="Ishiwata A."/>
            <person name="Fushinobu S."/>
        </authorList>
    </citation>
    <scope>NUCLEOTIDE SEQUENCE</scope>
    <source>
        <strain evidence="2">JCM 9171</strain>
    </source>
</reference>
<name>A0ABQ5NE11_9MICO</name>
<protein>
    <submittedName>
        <fullName evidence="2">Uncharacterized protein</fullName>
    </submittedName>
</protein>
<feature type="compositionally biased region" description="Low complexity" evidence="1">
    <location>
        <begin position="140"/>
        <end position="150"/>
    </location>
</feature>
<comment type="caution">
    <text evidence="2">The sequence shown here is derived from an EMBL/GenBank/DDBJ whole genome shotgun (WGS) entry which is preliminary data.</text>
</comment>